<name>A0ABP8TF92_9ACTN</name>
<evidence type="ECO:0000256" key="1">
    <source>
        <dbReference type="SAM" id="MobiDB-lite"/>
    </source>
</evidence>
<gene>
    <name evidence="2" type="ORF">GCM10023195_10840</name>
</gene>
<keyword evidence="3" id="KW-1185">Reference proteome</keyword>
<evidence type="ECO:0000313" key="3">
    <source>
        <dbReference type="Proteomes" id="UP001500212"/>
    </source>
</evidence>
<dbReference type="Proteomes" id="UP001500212">
    <property type="component" value="Unassembled WGS sequence"/>
</dbReference>
<dbReference type="EMBL" id="BAABHJ010000002">
    <property type="protein sequence ID" value="GAA4603309.1"/>
    <property type="molecule type" value="Genomic_DNA"/>
</dbReference>
<comment type="caution">
    <text evidence="2">The sequence shown here is derived from an EMBL/GenBank/DDBJ whole genome shotgun (WGS) entry which is preliminary data.</text>
</comment>
<evidence type="ECO:0000313" key="2">
    <source>
        <dbReference type="EMBL" id="GAA4603309.1"/>
    </source>
</evidence>
<accession>A0ABP8TF92</accession>
<feature type="region of interest" description="Disordered" evidence="1">
    <location>
        <begin position="1"/>
        <end position="38"/>
    </location>
</feature>
<organism evidence="2 3">
    <name type="scientific">Actinoallomurus liliacearum</name>
    <dbReference type="NCBI Taxonomy" id="1080073"/>
    <lineage>
        <taxon>Bacteria</taxon>
        <taxon>Bacillati</taxon>
        <taxon>Actinomycetota</taxon>
        <taxon>Actinomycetes</taxon>
        <taxon>Streptosporangiales</taxon>
        <taxon>Thermomonosporaceae</taxon>
        <taxon>Actinoallomurus</taxon>
    </lineage>
</organism>
<sequence>MQENRASGGLWPSSPGLNPRLTQTAGQQLDFGQGPCVTPGPDSLQHLFGLVQASSQLSA</sequence>
<protein>
    <submittedName>
        <fullName evidence="2">Uncharacterized protein</fullName>
    </submittedName>
</protein>
<proteinExistence type="predicted"/>
<reference evidence="3" key="1">
    <citation type="journal article" date="2019" name="Int. J. Syst. Evol. Microbiol.">
        <title>The Global Catalogue of Microorganisms (GCM) 10K type strain sequencing project: providing services to taxonomists for standard genome sequencing and annotation.</title>
        <authorList>
            <consortium name="The Broad Institute Genomics Platform"/>
            <consortium name="The Broad Institute Genome Sequencing Center for Infectious Disease"/>
            <person name="Wu L."/>
            <person name="Ma J."/>
        </authorList>
    </citation>
    <scope>NUCLEOTIDE SEQUENCE [LARGE SCALE GENOMIC DNA]</scope>
    <source>
        <strain evidence="3">JCM 17938</strain>
    </source>
</reference>